<feature type="transmembrane region" description="Helical" evidence="1">
    <location>
        <begin position="262"/>
        <end position="282"/>
    </location>
</feature>
<dbReference type="InterPro" id="IPR002913">
    <property type="entry name" value="START_lipid-bd_dom"/>
</dbReference>
<gene>
    <name evidence="3" type="ORF">EVOR1521_LOCUS27289</name>
</gene>
<dbReference type="Proteomes" id="UP001178507">
    <property type="component" value="Unassembled WGS sequence"/>
</dbReference>
<dbReference type="InterPro" id="IPR023393">
    <property type="entry name" value="START-like_dom_sf"/>
</dbReference>
<dbReference type="GO" id="GO:0005737">
    <property type="term" value="C:cytoplasm"/>
    <property type="evidence" value="ECO:0007669"/>
    <property type="project" value="UniProtKB-ARBA"/>
</dbReference>
<dbReference type="SUPFAM" id="SSF55961">
    <property type="entry name" value="Bet v1-like"/>
    <property type="match status" value="1"/>
</dbReference>
<dbReference type="PANTHER" id="PTHR19308:SF14">
    <property type="entry name" value="START DOMAIN-CONTAINING PROTEIN"/>
    <property type="match status" value="1"/>
</dbReference>
<keyword evidence="1" id="KW-0812">Transmembrane</keyword>
<keyword evidence="1" id="KW-0472">Membrane</keyword>
<dbReference type="PANTHER" id="PTHR19308">
    <property type="entry name" value="PHOSPHATIDYLCHOLINE TRANSFER PROTEIN"/>
    <property type="match status" value="1"/>
</dbReference>
<evidence type="ECO:0000313" key="4">
    <source>
        <dbReference type="Proteomes" id="UP001178507"/>
    </source>
</evidence>
<dbReference type="AlphaFoldDB" id="A0AA36JFZ4"/>
<dbReference type="Pfam" id="PF01852">
    <property type="entry name" value="START"/>
    <property type="match status" value="1"/>
</dbReference>
<dbReference type="Gene3D" id="3.30.530.20">
    <property type="match status" value="1"/>
</dbReference>
<dbReference type="InterPro" id="IPR051213">
    <property type="entry name" value="START_lipid_transfer"/>
</dbReference>
<evidence type="ECO:0000259" key="2">
    <source>
        <dbReference type="PROSITE" id="PS50848"/>
    </source>
</evidence>
<comment type="caution">
    <text evidence="3">The sequence shown here is derived from an EMBL/GenBank/DDBJ whole genome shotgun (WGS) entry which is preliminary data.</text>
</comment>
<dbReference type="GO" id="GO:0008289">
    <property type="term" value="F:lipid binding"/>
    <property type="evidence" value="ECO:0007669"/>
    <property type="project" value="InterPro"/>
</dbReference>
<evidence type="ECO:0000256" key="1">
    <source>
        <dbReference type="SAM" id="Phobius"/>
    </source>
</evidence>
<keyword evidence="1" id="KW-1133">Transmembrane helix</keyword>
<accession>A0AA36JFZ4</accession>
<dbReference type="PROSITE" id="PS50848">
    <property type="entry name" value="START"/>
    <property type="match status" value="1"/>
</dbReference>
<sequence>MSWCFAGLFAPSQVKKPRSYGKTQSDGSGSPSWVTLPLPVSQKVLKLWFPISSCQQGTRLVLFCHCGSFDLLSLEHSGCTRRDLLSFCEEKLAELTVKEETKISLVVDLLHVSLQQLNSHWWKILAPRVLDMVEDRFPQLDELIFVRANRLSSLAAERVIVSTRLRASVLSGDEIAAEAALQSRGLGFVSDCFFRDPSISAVEFAQKRREQLRRVRRWRRWITGLLVAILVLLLGQILGVLPVRGADFDWAGLWQVVRDWEMLHHVVVSLLPQLLLLGFLLWRPKGEADTAQMLVLLIGSPLAWASAYAGNAPAPLAAAAPALVTALLGLAVIPWKEPKATATDAARRKGAWWPELVHGAYGEPRFAVPEESVTRMIPPIEGDGRRLLTRLLEFSSACAQVPPGRKQKVGDMLIQRIVSQENRAVWSASVGSDPVMFVASEVIISTSEPLEAVLWAIYSAEERMQWDGAAFAAYKVLGQQVQASSESLCDFLYCRVPLVPGVKDRDMVQERFLLKLPSNAGYAIAIQSCSPGQCSALRLDPVPSVVRARTILSGYILRPNPGGGVVLTGVSQTDLGGYVPQWVQGLVKKAGKRMPVQWAQRLEDYCNSKASAGTR</sequence>
<organism evidence="3 4">
    <name type="scientific">Effrenium voratum</name>
    <dbReference type="NCBI Taxonomy" id="2562239"/>
    <lineage>
        <taxon>Eukaryota</taxon>
        <taxon>Sar</taxon>
        <taxon>Alveolata</taxon>
        <taxon>Dinophyceae</taxon>
        <taxon>Suessiales</taxon>
        <taxon>Symbiodiniaceae</taxon>
        <taxon>Effrenium</taxon>
    </lineage>
</organism>
<feature type="transmembrane region" description="Helical" evidence="1">
    <location>
        <begin position="294"/>
        <end position="310"/>
    </location>
</feature>
<protein>
    <recommendedName>
        <fullName evidence="2">START domain-containing protein</fullName>
    </recommendedName>
</protein>
<name>A0AA36JFZ4_9DINO</name>
<keyword evidence="4" id="KW-1185">Reference proteome</keyword>
<dbReference type="EMBL" id="CAUJNA010003561">
    <property type="protein sequence ID" value="CAJ1404921.1"/>
    <property type="molecule type" value="Genomic_DNA"/>
</dbReference>
<feature type="transmembrane region" description="Helical" evidence="1">
    <location>
        <begin position="221"/>
        <end position="242"/>
    </location>
</feature>
<reference evidence="3" key="1">
    <citation type="submission" date="2023-08" db="EMBL/GenBank/DDBJ databases">
        <authorList>
            <person name="Chen Y."/>
            <person name="Shah S."/>
            <person name="Dougan E. K."/>
            <person name="Thang M."/>
            <person name="Chan C."/>
        </authorList>
    </citation>
    <scope>NUCLEOTIDE SEQUENCE</scope>
</reference>
<evidence type="ECO:0000313" key="3">
    <source>
        <dbReference type="EMBL" id="CAJ1404921.1"/>
    </source>
</evidence>
<feature type="domain" description="START" evidence="2">
    <location>
        <begin position="457"/>
        <end position="611"/>
    </location>
</feature>
<proteinExistence type="predicted"/>